<protein>
    <submittedName>
        <fullName evidence="3">Transposase IS116/IS110/IS902 family protein</fullName>
    </submittedName>
</protein>
<feature type="domain" description="Transposase IS116/IS110/IS902 C-terminal" evidence="2">
    <location>
        <begin position="276"/>
        <end position="359"/>
    </location>
</feature>
<proteinExistence type="predicted"/>
<reference evidence="3" key="1">
    <citation type="journal article" date="2012" name="PLoS ONE">
        <title>Gene sets for utilization of primary and secondary nutrition supplies in the distal gut of endangered iberian lynx.</title>
        <authorList>
            <person name="Alcaide M."/>
            <person name="Messina E."/>
            <person name="Richter M."/>
            <person name="Bargiela R."/>
            <person name="Peplies J."/>
            <person name="Huws S.A."/>
            <person name="Newbold C.J."/>
            <person name="Golyshin P.N."/>
            <person name="Simon M.A."/>
            <person name="Lopez G."/>
            <person name="Yakimov M.M."/>
            <person name="Ferrer M."/>
        </authorList>
    </citation>
    <scope>NUCLEOTIDE SEQUENCE</scope>
</reference>
<dbReference type="GO" id="GO:0006313">
    <property type="term" value="P:DNA transposition"/>
    <property type="evidence" value="ECO:0007669"/>
    <property type="project" value="InterPro"/>
</dbReference>
<name>J9GT18_9ZZZZ</name>
<evidence type="ECO:0000259" key="2">
    <source>
        <dbReference type="Pfam" id="PF02371"/>
    </source>
</evidence>
<dbReference type="PANTHER" id="PTHR33055:SF13">
    <property type="entry name" value="TRANSPOSASE"/>
    <property type="match status" value="1"/>
</dbReference>
<dbReference type="AlphaFoldDB" id="J9GT18"/>
<sequence>MSVQSLPVPSNTVSRGCVMLKIVYRVCCGMDVHKSFVVACIASTNEYGVTTYKSKRFSTFTGDLRRCAAWLAENNCKDVCMESTGKYWIPIYNILESTCNIVLAHPKYVKAIRGKKTDKRDAKWIADIFKHDLVAGSFIPPADIRQLRDLVRYRWKLTNFTTGEKNRAQNCLTVSNFKLDDVFSDVFGKAASAITTRILENPKEKITDVSGFRTKSMKATNEQVLAAVDGEMCEEQAEKLRIIRSHMDSLQLCKLNLESLILTTAEKYLPQLGLVVTAPGIQSFAAIGIISEIGVDMSVFPTSKHLCSWAGLTPQNNESAGKKKTTRISRAGAYIKPLLVQCALNAIRAKKFPEVRNRYLALKKRRGHKKAIIAIARMLLTAIYNMLKKNEPYNPELYRKGDRPPAHREVSLEEAIFILQRQGYLVTAPPST</sequence>
<dbReference type="GO" id="GO:0004803">
    <property type="term" value="F:transposase activity"/>
    <property type="evidence" value="ECO:0007669"/>
    <property type="project" value="InterPro"/>
</dbReference>
<accession>J9GT18</accession>
<dbReference type="PANTHER" id="PTHR33055">
    <property type="entry name" value="TRANSPOSASE FOR INSERTION SEQUENCE ELEMENT IS1111A"/>
    <property type="match status" value="1"/>
</dbReference>
<dbReference type="InterPro" id="IPR003346">
    <property type="entry name" value="Transposase_20"/>
</dbReference>
<feature type="domain" description="Transposase IS110-like N-terminal" evidence="1">
    <location>
        <begin position="28"/>
        <end position="173"/>
    </location>
</feature>
<dbReference type="InterPro" id="IPR047650">
    <property type="entry name" value="Transpos_IS110"/>
</dbReference>
<comment type="caution">
    <text evidence="3">The sequence shown here is derived from an EMBL/GenBank/DDBJ whole genome shotgun (WGS) entry which is preliminary data.</text>
</comment>
<evidence type="ECO:0000259" key="1">
    <source>
        <dbReference type="Pfam" id="PF01548"/>
    </source>
</evidence>
<dbReference type="EMBL" id="AMCI01001340">
    <property type="protein sequence ID" value="EJX05843.1"/>
    <property type="molecule type" value="Genomic_DNA"/>
</dbReference>
<dbReference type="Pfam" id="PF01548">
    <property type="entry name" value="DEDD_Tnp_IS110"/>
    <property type="match status" value="1"/>
</dbReference>
<organism evidence="3">
    <name type="scientific">gut metagenome</name>
    <dbReference type="NCBI Taxonomy" id="749906"/>
    <lineage>
        <taxon>unclassified sequences</taxon>
        <taxon>metagenomes</taxon>
        <taxon>organismal metagenomes</taxon>
    </lineage>
</organism>
<dbReference type="GO" id="GO:0003677">
    <property type="term" value="F:DNA binding"/>
    <property type="evidence" value="ECO:0007669"/>
    <property type="project" value="InterPro"/>
</dbReference>
<gene>
    <name evidence="3" type="ORF">EVA_06049</name>
</gene>
<dbReference type="InterPro" id="IPR002525">
    <property type="entry name" value="Transp_IS110-like_N"/>
</dbReference>
<evidence type="ECO:0000313" key="3">
    <source>
        <dbReference type="EMBL" id="EJX05843.1"/>
    </source>
</evidence>
<dbReference type="Pfam" id="PF02371">
    <property type="entry name" value="Transposase_20"/>
    <property type="match status" value="1"/>
</dbReference>
<dbReference type="NCBIfam" id="NF033542">
    <property type="entry name" value="transpos_IS110"/>
    <property type="match status" value="1"/>
</dbReference>